<reference evidence="7 8" key="1">
    <citation type="submission" date="2020-02" db="EMBL/GenBank/DDBJ databases">
        <authorList>
            <person name="Zhang X.-Y."/>
        </authorList>
    </citation>
    <scope>NUCLEOTIDE SEQUENCE [LARGE SCALE GENOMIC DNA]</scope>
    <source>
        <strain evidence="7 8">C33</strain>
    </source>
</reference>
<evidence type="ECO:0000313" key="8">
    <source>
        <dbReference type="Proteomes" id="UP000484885"/>
    </source>
</evidence>
<evidence type="ECO:0000313" key="7">
    <source>
        <dbReference type="EMBL" id="NDY94950.1"/>
    </source>
</evidence>
<dbReference type="InterPro" id="IPR000182">
    <property type="entry name" value="GNAT_dom"/>
</dbReference>
<dbReference type="PANTHER" id="PTHR43420:SF12">
    <property type="entry name" value="N-ACETYLTRANSFERASE DOMAIN-CONTAINING PROTEIN"/>
    <property type="match status" value="1"/>
</dbReference>
<comment type="caution">
    <text evidence="5">Lacks conserved residue(s) required for the propagation of feature annotation.</text>
</comment>
<dbReference type="SUPFAM" id="SSF55729">
    <property type="entry name" value="Acyl-CoA N-acyltransferases (Nat)"/>
    <property type="match status" value="1"/>
</dbReference>
<feature type="active site" description="Proton donor" evidence="5">
    <location>
        <position position="122"/>
    </location>
</feature>
<comment type="function">
    <text evidence="5">Acetylates the N-terminal alanine of ribosomal protein bS18.</text>
</comment>
<dbReference type="EMBL" id="JAAGSC010000034">
    <property type="protein sequence ID" value="NDY94950.1"/>
    <property type="molecule type" value="Genomic_DNA"/>
</dbReference>
<dbReference type="Pfam" id="PF00583">
    <property type="entry name" value="Acetyltransf_1"/>
    <property type="match status" value="1"/>
</dbReference>
<evidence type="ECO:0000256" key="4">
    <source>
        <dbReference type="ARBA" id="ARBA00023315"/>
    </source>
</evidence>
<dbReference type="HAMAP" id="MF_02210">
    <property type="entry name" value="RimI"/>
    <property type="match status" value="1"/>
</dbReference>
<dbReference type="InterPro" id="IPR043690">
    <property type="entry name" value="RimI"/>
</dbReference>
<dbReference type="GO" id="GO:0005840">
    <property type="term" value="C:ribosome"/>
    <property type="evidence" value="ECO:0007669"/>
    <property type="project" value="UniProtKB-KW"/>
</dbReference>
<keyword evidence="3 5" id="KW-0808">Transferase</keyword>
<protein>
    <recommendedName>
        <fullName evidence="5">[Ribosomal protein bS18]-alanine N-acetyltransferase</fullName>
        <ecNumber evidence="5">2.3.1.266</ecNumber>
    </recommendedName>
</protein>
<dbReference type="NCBIfam" id="TIGR01575">
    <property type="entry name" value="rimI"/>
    <property type="match status" value="1"/>
</dbReference>
<evidence type="ECO:0000256" key="1">
    <source>
        <dbReference type="ARBA" id="ARBA00005395"/>
    </source>
</evidence>
<keyword evidence="4 5" id="KW-0012">Acyltransferase</keyword>
<keyword evidence="7" id="KW-0687">Ribonucleoprotein</keyword>
<feature type="domain" description="N-acetyltransferase" evidence="6">
    <location>
        <begin position="9"/>
        <end position="154"/>
    </location>
</feature>
<name>A0A845UYK1_9GAMM</name>
<organism evidence="7 8">
    <name type="scientific">Wenzhouxiangella limi</name>
    <dbReference type="NCBI Taxonomy" id="2707351"/>
    <lineage>
        <taxon>Bacteria</taxon>
        <taxon>Pseudomonadati</taxon>
        <taxon>Pseudomonadota</taxon>
        <taxon>Gammaproteobacteria</taxon>
        <taxon>Chromatiales</taxon>
        <taxon>Wenzhouxiangellaceae</taxon>
        <taxon>Wenzhouxiangella</taxon>
    </lineage>
</organism>
<dbReference type="AlphaFoldDB" id="A0A845UYK1"/>
<dbReference type="Gene3D" id="3.40.630.30">
    <property type="match status" value="1"/>
</dbReference>
<dbReference type="InterPro" id="IPR016181">
    <property type="entry name" value="Acyl_CoA_acyltransferase"/>
</dbReference>
<accession>A0A845UYK1</accession>
<evidence type="ECO:0000256" key="3">
    <source>
        <dbReference type="ARBA" id="ARBA00022679"/>
    </source>
</evidence>
<dbReference type="EC" id="2.3.1.266" evidence="5"/>
<comment type="similarity">
    <text evidence="1 5">Belongs to the acetyltransferase family. RimI subfamily.</text>
</comment>
<comment type="catalytic activity">
    <reaction evidence="5">
        <text>N-terminal L-alanyl-[ribosomal protein bS18] + acetyl-CoA = N-terminal N(alpha)-acetyl-L-alanyl-[ribosomal protein bS18] + CoA + H(+)</text>
        <dbReference type="Rhea" id="RHEA:43756"/>
        <dbReference type="Rhea" id="RHEA-COMP:10676"/>
        <dbReference type="Rhea" id="RHEA-COMP:10677"/>
        <dbReference type="ChEBI" id="CHEBI:15378"/>
        <dbReference type="ChEBI" id="CHEBI:57287"/>
        <dbReference type="ChEBI" id="CHEBI:57288"/>
        <dbReference type="ChEBI" id="CHEBI:64718"/>
        <dbReference type="ChEBI" id="CHEBI:83683"/>
        <dbReference type="EC" id="2.3.1.266"/>
    </reaction>
</comment>
<dbReference type="CDD" id="cd04301">
    <property type="entry name" value="NAT_SF"/>
    <property type="match status" value="1"/>
</dbReference>
<dbReference type="PROSITE" id="PS51186">
    <property type="entry name" value="GNAT"/>
    <property type="match status" value="1"/>
</dbReference>
<feature type="binding site" evidence="5">
    <location>
        <position position="115"/>
    </location>
    <ligand>
        <name>acetyl-CoA</name>
        <dbReference type="ChEBI" id="CHEBI:57288"/>
    </ligand>
</feature>
<evidence type="ECO:0000256" key="5">
    <source>
        <dbReference type="HAMAP-Rule" id="MF_02210"/>
    </source>
</evidence>
<feature type="active site" description="Proton acceptor" evidence="5">
    <location>
        <position position="110"/>
    </location>
</feature>
<dbReference type="InterPro" id="IPR006464">
    <property type="entry name" value="AcTrfase_RimI/Ard1"/>
</dbReference>
<evidence type="ECO:0000256" key="2">
    <source>
        <dbReference type="ARBA" id="ARBA00022490"/>
    </source>
</evidence>
<dbReference type="GO" id="GO:0008999">
    <property type="term" value="F:protein-N-terminal-alanine acetyltransferase activity"/>
    <property type="evidence" value="ECO:0007669"/>
    <property type="project" value="UniProtKB-UniRule"/>
</dbReference>
<keyword evidence="7" id="KW-0689">Ribosomal protein</keyword>
<comment type="subcellular location">
    <subcellularLocation>
        <location evidence="5">Cytoplasm</location>
    </subcellularLocation>
</comment>
<dbReference type="PANTHER" id="PTHR43420">
    <property type="entry name" value="ACETYLTRANSFERASE"/>
    <property type="match status" value="1"/>
</dbReference>
<keyword evidence="2 5" id="KW-0963">Cytoplasm</keyword>
<comment type="caution">
    <text evidence="7">The sequence shown here is derived from an EMBL/GenBank/DDBJ whole genome shotgun (WGS) entry which is preliminary data.</text>
</comment>
<dbReference type="Proteomes" id="UP000484885">
    <property type="component" value="Unassembled WGS sequence"/>
</dbReference>
<gene>
    <name evidence="5 7" type="primary">rimI</name>
    <name evidence="7" type="ORF">G3I74_04320</name>
</gene>
<sequence>MAAVREPSLAIRPMVGDDVPAVMEIEQASYSHPWSAGIFRDCLRIGYRCLVLTDADRLCGYAIYSVALDEAHLLNLCVHPSRRRIGLASLLLEHVSAEVTVAGADRLFLEVRPSNRGAIRLYGRSGFSQVGRRPGYYPVQSGREDALVMVRYLDGGSG</sequence>
<keyword evidence="8" id="KW-1185">Reference proteome</keyword>
<evidence type="ECO:0000259" key="6">
    <source>
        <dbReference type="PROSITE" id="PS51186"/>
    </source>
</evidence>
<dbReference type="GO" id="GO:0005737">
    <property type="term" value="C:cytoplasm"/>
    <property type="evidence" value="ECO:0007669"/>
    <property type="project" value="UniProtKB-SubCell"/>
</dbReference>
<dbReference type="InterPro" id="IPR050680">
    <property type="entry name" value="YpeA/RimI_acetyltransf"/>
</dbReference>
<proteinExistence type="inferred from homology"/>
<dbReference type="RefSeq" id="WP_164210362.1">
    <property type="nucleotide sequence ID" value="NZ_JAAGSC010000034.1"/>
</dbReference>